<dbReference type="Pfam" id="PF00109">
    <property type="entry name" value="ketoacyl-synt"/>
    <property type="match status" value="1"/>
</dbReference>
<keyword evidence="2" id="KW-0597">Phosphoprotein</keyword>
<dbReference type="Proteomes" id="UP001167160">
    <property type="component" value="Unassembled WGS sequence"/>
</dbReference>
<feature type="active site" description="Proton donor; for dehydratase activity" evidence="6">
    <location>
        <position position="251"/>
    </location>
</feature>
<keyword evidence="4" id="KW-0511">Multifunctional enzyme</keyword>
<feature type="region of interest" description="C-terminal hotdog fold" evidence="6">
    <location>
        <begin position="190"/>
        <end position="329"/>
    </location>
</feature>
<dbReference type="InterPro" id="IPR049900">
    <property type="entry name" value="PKS_mFAS_DH"/>
</dbReference>
<dbReference type="InterPro" id="IPR042104">
    <property type="entry name" value="PKS_dehydratase_sf"/>
</dbReference>
<dbReference type="InterPro" id="IPR057326">
    <property type="entry name" value="KR_dom"/>
</dbReference>
<dbReference type="PROSITE" id="PS00606">
    <property type="entry name" value="KS3_1"/>
    <property type="match status" value="1"/>
</dbReference>
<dbReference type="InterPro" id="IPR018201">
    <property type="entry name" value="Ketoacyl_synth_AS"/>
</dbReference>
<keyword evidence="12" id="KW-1185">Reference proteome</keyword>
<dbReference type="Gene3D" id="1.10.1200.10">
    <property type="entry name" value="ACP-like"/>
    <property type="match status" value="1"/>
</dbReference>
<evidence type="ECO:0000256" key="1">
    <source>
        <dbReference type="ARBA" id="ARBA00022450"/>
    </source>
</evidence>
<dbReference type="SUPFAM" id="SSF47336">
    <property type="entry name" value="ACP-like"/>
    <property type="match status" value="1"/>
</dbReference>
<evidence type="ECO:0000256" key="2">
    <source>
        <dbReference type="ARBA" id="ARBA00022553"/>
    </source>
</evidence>
<dbReference type="Pfam" id="PF14765">
    <property type="entry name" value="PS-DH"/>
    <property type="match status" value="1"/>
</dbReference>
<dbReference type="InterPro" id="IPR036736">
    <property type="entry name" value="ACP-like_sf"/>
</dbReference>
<dbReference type="Gene3D" id="3.10.129.110">
    <property type="entry name" value="Polyketide synthase dehydratase"/>
    <property type="match status" value="1"/>
</dbReference>
<evidence type="ECO:0000256" key="3">
    <source>
        <dbReference type="ARBA" id="ARBA00022679"/>
    </source>
</evidence>
<dbReference type="InterPro" id="IPR020807">
    <property type="entry name" value="PKS_DH"/>
</dbReference>
<feature type="active site" description="Proton acceptor; for dehydratase activity" evidence="6">
    <location>
        <position position="87"/>
    </location>
</feature>
<dbReference type="SMART" id="SM00826">
    <property type="entry name" value="PKS_DH"/>
    <property type="match status" value="1"/>
</dbReference>
<feature type="non-terminal residue" evidence="11">
    <location>
        <position position="1314"/>
    </location>
</feature>
<dbReference type="InterPro" id="IPR013968">
    <property type="entry name" value="PKS_KR"/>
</dbReference>
<dbReference type="SMART" id="SM00825">
    <property type="entry name" value="PKS_KS"/>
    <property type="match status" value="1"/>
</dbReference>
<dbReference type="InterPro" id="IPR016039">
    <property type="entry name" value="Thiolase-like"/>
</dbReference>
<dbReference type="InterPro" id="IPR036291">
    <property type="entry name" value="NAD(P)-bd_dom_sf"/>
</dbReference>
<dbReference type="InterPro" id="IPR020806">
    <property type="entry name" value="PKS_PP-bd"/>
</dbReference>
<dbReference type="SMART" id="SM00822">
    <property type="entry name" value="PKS_KR"/>
    <property type="match status" value="1"/>
</dbReference>
<dbReference type="InterPro" id="IPR049552">
    <property type="entry name" value="PKS_DH_N"/>
</dbReference>
<name>A0ABT0X1E0_9ACTN</name>
<protein>
    <submittedName>
        <fullName evidence="11">Type I polyketide synthase</fullName>
    </submittedName>
</protein>
<evidence type="ECO:0000256" key="7">
    <source>
        <dbReference type="SAM" id="MobiDB-lite"/>
    </source>
</evidence>
<dbReference type="RefSeq" id="WP_251409080.1">
    <property type="nucleotide sequence ID" value="NZ_JAMQGM010000005.1"/>
</dbReference>
<feature type="domain" description="PKS/mFAS DH" evidence="10">
    <location>
        <begin position="55"/>
        <end position="329"/>
    </location>
</feature>
<evidence type="ECO:0000256" key="4">
    <source>
        <dbReference type="ARBA" id="ARBA00023268"/>
    </source>
</evidence>
<dbReference type="InterPro" id="IPR009081">
    <property type="entry name" value="PP-bd_ACP"/>
</dbReference>
<dbReference type="InterPro" id="IPR055123">
    <property type="entry name" value="SpnB-like_Rossmann"/>
</dbReference>
<dbReference type="EMBL" id="JAMQGM010000005">
    <property type="protein sequence ID" value="MCM2576338.1"/>
    <property type="molecule type" value="Genomic_DNA"/>
</dbReference>
<dbReference type="CDD" id="cd08956">
    <property type="entry name" value="KR_3_FAS_SDR_x"/>
    <property type="match status" value="1"/>
</dbReference>
<dbReference type="PROSITE" id="PS52004">
    <property type="entry name" value="KS3_2"/>
    <property type="match status" value="1"/>
</dbReference>
<feature type="domain" description="Carrier" evidence="8">
    <location>
        <begin position="776"/>
        <end position="851"/>
    </location>
</feature>
<comment type="caution">
    <text evidence="11">The sequence shown here is derived from an EMBL/GenBank/DDBJ whole genome shotgun (WGS) entry which is preliminary data.</text>
</comment>
<proteinExistence type="predicted"/>
<dbReference type="PANTHER" id="PTHR43775:SF51">
    <property type="entry name" value="INACTIVE PHENOLPHTHIOCEROL SYNTHESIS POLYKETIDE SYNTHASE TYPE I PKS1-RELATED"/>
    <property type="match status" value="1"/>
</dbReference>
<evidence type="ECO:0000313" key="12">
    <source>
        <dbReference type="Proteomes" id="UP001167160"/>
    </source>
</evidence>
<sequence length="1314" mass="136887">LHVTGAEVDWSAFFDGTGARRIDLPTYPFQRARYWVDGGAPVGDVAAIGLTSAQHPLLGAVVTLADSGGVVLTGQLSATAQPWLADHVVGDAIVFPGTGFVELAIRAGDSVGCEALDELTLQTPLILPERDSVPIQVEVGALDATGRRPVSIHSRRTDHPDQPWTLHADGRLAPDTGDPVPPAEPWPPAGAALETGDVYATLAEAGLPYGPAFRGLTRAWRAGTDVFAEVVLPETVTADAAEFGMHPALLDASLHAAVFTDRFTDARGPVLPFAWTGVRLHASGATRLRVRITSDHPQGIGLAVSDDTGRPVLSVGSLHLREVSEHQLAAARAGVHESLFALEWTDVPATHRVPATVADWDALPADGPVPDHVVLHCTPASGPEGLRATTGRVLGALQTWLADERCAASTLVVATRGAVALPGEDVTDLAGAAAWGLVRAAQLENPGRFVLADLDVTDAVAAAVASGEPQTVVRGASVRAARLARIVDDPQERTVPEFGDGTVLVTGATGALGRLVARQLVAEHGVRSLLLVSRRGPAAPGAQEVLDELRELGAEVTLAACDVADRCALSALIADVPLTAVVHLAGVLDDALIGSLTPDRLDAVLRVKADAALHLHELTAARDLSAFVLFSSASGVLGATGQGNYGAANTVLDALAAHRRAHGLPARSLAWGLWAGGMSGGLTEADLQRMSRGGIEALTPEQGIALFDRALTVDAPTVLPIRLDVGTLAEAAEGLPPLFAGLVRSRPRRAARPASTVEAGALQQRLAGLEREERLALLLDLVRVHVATVLGYPGGDAVDADRSFSDLGFDSLSAVEFRNVVGAAAGVRLPATLAFDYPTPQILARHLLDELSGADRAAETTAPVAVTADDPIAIVSMACRYPGGVASPEDLWRLVADGVDAVSEFPGNRGWDIDRIVDPAAERPHTTYAGEGGFLHDAGSFDPAFFGISPNEASIMDPQQFLLLEAAWETFERAGIDPETLRGSATGLYAGMMYHDYAANNSTGAIASGRVSYVFGLEGPSVTVDTACSSSLVSLHLAAQALRSGECSLALAGGVAVMATPEVFVEFSRQRGLAPDGRCKSFAAAADGVAWGEGVGMLLLERLSDARANGHRVLAVVRGSALNQDGASSGLTAPNGPSQQRVIRQALAAGGLSAADVDVVEAHGTGTRLGDPIEAQALLATYGQERSEGRPLWLGSVKSNLGHAQAAAGVAGVIKMVMAMRHGMLPRTLHVDEPSDQVDWSAGRVELLTEAREWPAEGRPRRAGVSSFGISGTNAHVILEEVPEESNDDTRDRAALPAVPWVLSARTPEARADQ</sequence>
<feature type="region of interest" description="Disordered" evidence="7">
    <location>
        <begin position="152"/>
        <end position="179"/>
    </location>
</feature>
<dbReference type="SMART" id="SM00823">
    <property type="entry name" value="PKS_PP"/>
    <property type="match status" value="1"/>
</dbReference>
<dbReference type="Pfam" id="PF21089">
    <property type="entry name" value="PKS_DH_N"/>
    <property type="match status" value="1"/>
</dbReference>
<dbReference type="PROSITE" id="PS50075">
    <property type="entry name" value="CARRIER"/>
    <property type="match status" value="1"/>
</dbReference>
<dbReference type="InterPro" id="IPR014031">
    <property type="entry name" value="Ketoacyl_synth_C"/>
</dbReference>
<evidence type="ECO:0000256" key="5">
    <source>
        <dbReference type="ARBA" id="ARBA00023315"/>
    </source>
</evidence>
<keyword evidence="1" id="KW-0596">Phosphopantetheine</keyword>
<reference evidence="11" key="1">
    <citation type="journal article" date="2023" name="Int. J. Syst. Evol. Microbiol.">
        <title>Streptomyces meridianus sp. nov. isolated from brackish water of the Tagus estuary in Alcochete, Portugal.</title>
        <authorList>
            <person name="Santos J.D.N."/>
            <person name="Klimek D."/>
            <person name="Calusinska M."/>
            <person name="Lobo Da Cunha A."/>
            <person name="Catita J."/>
            <person name="Goncalves H."/>
            <person name="Gonzalez I."/>
            <person name="Reyes F."/>
            <person name="Lage O.M."/>
        </authorList>
    </citation>
    <scope>NUCLEOTIDE SEQUENCE</scope>
    <source>
        <strain evidence="11">MTZ3.1</strain>
    </source>
</reference>
<organism evidence="11 12">
    <name type="scientific">Streptomyces meridianus</name>
    <dbReference type="NCBI Taxonomy" id="2938945"/>
    <lineage>
        <taxon>Bacteria</taxon>
        <taxon>Bacillati</taxon>
        <taxon>Actinomycetota</taxon>
        <taxon>Actinomycetes</taxon>
        <taxon>Kitasatosporales</taxon>
        <taxon>Streptomycetaceae</taxon>
        <taxon>Streptomyces</taxon>
    </lineage>
</organism>
<keyword evidence="3" id="KW-0808">Transferase</keyword>
<dbReference type="PANTHER" id="PTHR43775">
    <property type="entry name" value="FATTY ACID SYNTHASE"/>
    <property type="match status" value="1"/>
</dbReference>
<dbReference type="Gene3D" id="3.40.47.10">
    <property type="match status" value="1"/>
</dbReference>
<dbReference type="PROSITE" id="PS52019">
    <property type="entry name" value="PKS_MFAS_DH"/>
    <property type="match status" value="1"/>
</dbReference>
<accession>A0ABT0X1E0</accession>
<evidence type="ECO:0000259" key="8">
    <source>
        <dbReference type="PROSITE" id="PS50075"/>
    </source>
</evidence>
<dbReference type="InterPro" id="IPR020841">
    <property type="entry name" value="PKS_Beta-ketoAc_synthase_dom"/>
</dbReference>
<dbReference type="InterPro" id="IPR050091">
    <property type="entry name" value="PKS_NRPS_Biosynth_Enz"/>
</dbReference>
<feature type="domain" description="Ketosynthase family 3 (KS3)" evidence="9">
    <location>
        <begin position="869"/>
        <end position="1281"/>
    </location>
</feature>
<dbReference type="Pfam" id="PF02801">
    <property type="entry name" value="Ketoacyl-synt_C"/>
    <property type="match status" value="1"/>
</dbReference>
<dbReference type="Pfam" id="PF00550">
    <property type="entry name" value="PP-binding"/>
    <property type="match status" value="1"/>
</dbReference>
<evidence type="ECO:0000256" key="6">
    <source>
        <dbReference type="PROSITE-ProRule" id="PRU01363"/>
    </source>
</evidence>
<evidence type="ECO:0000259" key="10">
    <source>
        <dbReference type="PROSITE" id="PS52019"/>
    </source>
</evidence>
<evidence type="ECO:0000313" key="11">
    <source>
        <dbReference type="EMBL" id="MCM2576338.1"/>
    </source>
</evidence>
<dbReference type="Gene3D" id="3.40.50.720">
    <property type="entry name" value="NAD(P)-binding Rossmann-like Domain"/>
    <property type="match status" value="1"/>
</dbReference>
<dbReference type="SMART" id="SM01294">
    <property type="entry name" value="PKS_PP_betabranch"/>
    <property type="match status" value="1"/>
</dbReference>
<dbReference type="Pfam" id="PF16197">
    <property type="entry name" value="KAsynt_C_assoc"/>
    <property type="match status" value="1"/>
</dbReference>
<dbReference type="Gene3D" id="3.30.70.3290">
    <property type="match status" value="2"/>
</dbReference>
<dbReference type="Pfam" id="PF08659">
    <property type="entry name" value="KR"/>
    <property type="match status" value="1"/>
</dbReference>
<evidence type="ECO:0000259" key="9">
    <source>
        <dbReference type="PROSITE" id="PS52004"/>
    </source>
</evidence>
<dbReference type="InterPro" id="IPR014030">
    <property type="entry name" value="Ketoacyl_synth_N"/>
</dbReference>
<dbReference type="InterPro" id="IPR049551">
    <property type="entry name" value="PKS_DH_C"/>
</dbReference>
<dbReference type="InterPro" id="IPR032821">
    <property type="entry name" value="PKS_assoc"/>
</dbReference>
<feature type="non-terminal residue" evidence="11">
    <location>
        <position position="1"/>
    </location>
</feature>
<dbReference type="Pfam" id="PF22953">
    <property type="entry name" value="SpnB_Rossmann"/>
    <property type="match status" value="1"/>
</dbReference>
<keyword evidence="5" id="KW-0012">Acyltransferase</keyword>
<dbReference type="SUPFAM" id="SSF53901">
    <property type="entry name" value="Thiolase-like"/>
    <property type="match status" value="1"/>
</dbReference>
<feature type="region of interest" description="N-terminal hotdog fold" evidence="6">
    <location>
        <begin position="55"/>
        <end position="179"/>
    </location>
</feature>
<dbReference type="CDD" id="cd00833">
    <property type="entry name" value="PKS"/>
    <property type="match status" value="1"/>
</dbReference>
<gene>
    <name evidence="11" type="ORF">M1E25_03030</name>
</gene>
<dbReference type="SUPFAM" id="SSF51735">
    <property type="entry name" value="NAD(P)-binding Rossmann-fold domains"/>
    <property type="match status" value="2"/>
</dbReference>